<dbReference type="Proteomes" id="UP001141327">
    <property type="component" value="Unassembled WGS sequence"/>
</dbReference>
<sequence>MGLQNWDILRDIYNEKLRVEWRPPPSSPGAAPYASSKPTSEPTPTTTWPSAHLRTAPSLHSISSSFPALPLHLTFHTCPINGPTHDDSHAITRSTPGHSNPAPLLNLRSASPQLVPWPLLRSHRPDPPPPVFILLHPPHSPTLPCNSTITGRCFHPHVILHAGSFPAALPLPLIPNRTTSTPETTLFNPISLLIPSNQIPPLIPTLIV</sequence>
<name>A0ABQ8UE08_9EUKA</name>
<evidence type="ECO:0000313" key="2">
    <source>
        <dbReference type="EMBL" id="KAJ4456106.1"/>
    </source>
</evidence>
<feature type="region of interest" description="Disordered" evidence="1">
    <location>
        <begin position="20"/>
        <end position="51"/>
    </location>
</feature>
<comment type="caution">
    <text evidence="2">The sequence shown here is derived from an EMBL/GenBank/DDBJ whole genome shotgun (WGS) entry which is preliminary data.</text>
</comment>
<reference evidence="2" key="1">
    <citation type="journal article" date="2022" name="bioRxiv">
        <title>Genomics of Preaxostyla Flagellates Illuminates Evolutionary Transitions and the Path Towards Mitochondrial Loss.</title>
        <authorList>
            <person name="Novak L.V.F."/>
            <person name="Treitli S.C."/>
            <person name="Pyrih J."/>
            <person name="Halakuc P."/>
            <person name="Pipaliya S.V."/>
            <person name="Vacek V."/>
            <person name="Brzon O."/>
            <person name="Soukal P."/>
            <person name="Eme L."/>
            <person name="Dacks J.B."/>
            <person name="Karnkowska A."/>
            <person name="Elias M."/>
            <person name="Hampl V."/>
        </authorList>
    </citation>
    <scope>NUCLEOTIDE SEQUENCE</scope>
    <source>
        <strain evidence="2">RCP-MX</strain>
    </source>
</reference>
<evidence type="ECO:0000313" key="3">
    <source>
        <dbReference type="Proteomes" id="UP001141327"/>
    </source>
</evidence>
<evidence type="ECO:0000256" key="1">
    <source>
        <dbReference type="SAM" id="MobiDB-lite"/>
    </source>
</evidence>
<protein>
    <submittedName>
        <fullName evidence="2">Uncharacterized protein</fullName>
    </submittedName>
</protein>
<proteinExistence type="predicted"/>
<gene>
    <name evidence="2" type="ORF">PAPYR_8795</name>
</gene>
<organism evidence="2 3">
    <name type="scientific">Paratrimastix pyriformis</name>
    <dbReference type="NCBI Taxonomy" id="342808"/>
    <lineage>
        <taxon>Eukaryota</taxon>
        <taxon>Metamonada</taxon>
        <taxon>Preaxostyla</taxon>
        <taxon>Paratrimastigidae</taxon>
        <taxon>Paratrimastix</taxon>
    </lineage>
</organism>
<feature type="compositionally biased region" description="Low complexity" evidence="1">
    <location>
        <begin position="28"/>
        <end position="50"/>
    </location>
</feature>
<dbReference type="EMBL" id="JAPMOS010000082">
    <property type="protein sequence ID" value="KAJ4456106.1"/>
    <property type="molecule type" value="Genomic_DNA"/>
</dbReference>
<accession>A0ABQ8UE08</accession>
<keyword evidence="3" id="KW-1185">Reference proteome</keyword>